<reference evidence="6 7" key="1">
    <citation type="submission" date="2018-05" db="EMBL/GenBank/DDBJ databases">
        <title>Complete genome sequence of sponge-derived Streptomyces sp. HNM0039.</title>
        <authorList>
            <person name="Huang X."/>
            <person name="Zhou S."/>
        </authorList>
    </citation>
    <scope>NUCLEOTIDE SEQUENCE [LARGE SCALE GENOMIC DNA]</scope>
    <source>
        <strain evidence="6 7">HNM0039</strain>
    </source>
</reference>
<dbReference type="Pfam" id="PF00293">
    <property type="entry name" value="NUDIX"/>
    <property type="match status" value="1"/>
</dbReference>
<proteinExistence type="inferred from homology"/>
<comment type="cofactor">
    <cofactor evidence="1">
        <name>Mg(2+)</name>
        <dbReference type="ChEBI" id="CHEBI:18420"/>
    </cofactor>
</comment>
<dbReference type="Proteomes" id="UP000244900">
    <property type="component" value="Chromosome"/>
</dbReference>
<dbReference type="InterPro" id="IPR000086">
    <property type="entry name" value="NUDIX_hydrolase_dom"/>
</dbReference>
<dbReference type="PRINTS" id="PR00502">
    <property type="entry name" value="NUDIXFAMILY"/>
</dbReference>
<keyword evidence="7" id="KW-1185">Reference proteome</keyword>
<feature type="domain" description="Nudix hydrolase" evidence="5">
    <location>
        <begin position="3"/>
        <end position="134"/>
    </location>
</feature>
<sequence>METAQPVIDTHVIVRDGDKLLFSQRGGPYGYGCWHMPSGKLDRGEALTVGAARELLEETGVAVDPDHLRLVHIVHHRQDDTVERIGFFFEATQWSGEPVNREPAKCLGLEWFSVHELPEDIIEYPKEGLLGYLKADSGLTEHGWL</sequence>
<dbReference type="OrthoDB" id="21568at2"/>
<dbReference type="AlphaFoldDB" id="A0A2S1T2X6"/>
<dbReference type="KEGG" id="stir:DDW44_09700"/>
<dbReference type="EMBL" id="CP029188">
    <property type="protein sequence ID" value="AWI32978.1"/>
    <property type="molecule type" value="Genomic_DNA"/>
</dbReference>
<evidence type="ECO:0000313" key="7">
    <source>
        <dbReference type="Proteomes" id="UP000244900"/>
    </source>
</evidence>
<dbReference type="PROSITE" id="PS00893">
    <property type="entry name" value="NUDIX_BOX"/>
    <property type="match status" value="1"/>
</dbReference>
<dbReference type="SUPFAM" id="SSF55811">
    <property type="entry name" value="Nudix"/>
    <property type="match status" value="1"/>
</dbReference>
<dbReference type="GO" id="GO:0016787">
    <property type="term" value="F:hydrolase activity"/>
    <property type="evidence" value="ECO:0007669"/>
    <property type="project" value="UniProtKB-KW"/>
</dbReference>
<dbReference type="PANTHER" id="PTHR43046:SF16">
    <property type="entry name" value="ADP-RIBOSE PYROPHOSPHATASE YJHB-RELATED"/>
    <property type="match status" value="1"/>
</dbReference>
<protein>
    <submittedName>
        <fullName evidence="6">DNA mismatch repair protein MutT</fullName>
    </submittedName>
</protein>
<evidence type="ECO:0000256" key="4">
    <source>
        <dbReference type="RuleBase" id="RU003476"/>
    </source>
</evidence>
<evidence type="ECO:0000256" key="2">
    <source>
        <dbReference type="ARBA" id="ARBA00005582"/>
    </source>
</evidence>
<gene>
    <name evidence="6" type="ORF">DDW44_09700</name>
</gene>
<dbReference type="PANTHER" id="PTHR43046">
    <property type="entry name" value="GDP-MANNOSE MANNOSYL HYDROLASE"/>
    <property type="match status" value="1"/>
</dbReference>
<evidence type="ECO:0000313" key="6">
    <source>
        <dbReference type="EMBL" id="AWI32978.1"/>
    </source>
</evidence>
<keyword evidence="3 4" id="KW-0378">Hydrolase</keyword>
<dbReference type="InterPro" id="IPR020476">
    <property type="entry name" value="Nudix_hydrolase"/>
</dbReference>
<accession>A0A2S1T2X6</accession>
<organism evidence="6 7">
    <name type="scientific">Streptomyces tirandamycinicus</name>
    <dbReference type="NCBI Taxonomy" id="2174846"/>
    <lineage>
        <taxon>Bacteria</taxon>
        <taxon>Bacillati</taxon>
        <taxon>Actinomycetota</taxon>
        <taxon>Actinomycetes</taxon>
        <taxon>Kitasatosporales</taxon>
        <taxon>Streptomycetaceae</taxon>
        <taxon>Streptomyces</taxon>
    </lineage>
</organism>
<name>A0A2S1T2X6_9ACTN</name>
<comment type="similarity">
    <text evidence="2 4">Belongs to the Nudix hydrolase family.</text>
</comment>
<evidence type="ECO:0000256" key="3">
    <source>
        <dbReference type="ARBA" id="ARBA00022801"/>
    </source>
</evidence>
<dbReference type="Gene3D" id="3.90.79.10">
    <property type="entry name" value="Nucleoside Triphosphate Pyrophosphohydrolase"/>
    <property type="match status" value="1"/>
</dbReference>
<dbReference type="PROSITE" id="PS51462">
    <property type="entry name" value="NUDIX"/>
    <property type="match status" value="1"/>
</dbReference>
<dbReference type="CDD" id="cd04683">
    <property type="entry name" value="NUDIX_Hydrolase"/>
    <property type="match status" value="1"/>
</dbReference>
<evidence type="ECO:0000256" key="1">
    <source>
        <dbReference type="ARBA" id="ARBA00001946"/>
    </source>
</evidence>
<dbReference type="InterPro" id="IPR015797">
    <property type="entry name" value="NUDIX_hydrolase-like_dom_sf"/>
</dbReference>
<dbReference type="InterPro" id="IPR020084">
    <property type="entry name" value="NUDIX_hydrolase_CS"/>
</dbReference>
<evidence type="ECO:0000259" key="5">
    <source>
        <dbReference type="PROSITE" id="PS51462"/>
    </source>
</evidence>